<sequence length="150" mass="16962">MKRSKKRNSIFYYDARAILTCDSCRHKASIARLSCCLSVLQLKTCEGVRCLAKNDTIFTTKLDTTEVIIYSYEIIHNITIMWDRKCSLYPISIAKFFPSLEGGFNDAIKSALSFSKYFSSTVLASKTAGRLTHWNGKMSIFAILQLGFSD</sequence>
<reference evidence="2" key="1">
    <citation type="submission" date="2014-03" db="EMBL/GenBank/DDBJ databases">
        <authorList>
            <person name="Aksoy S."/>
            <person name="Warren W."/>
            <person name="Wilson R.K."/>
        </authorList>
    </citation>
    <scope>NUCLEOTIDE SEQUENCE [LARGE SCALE GENOMIC DNA]</scope>
    <source>
        <strain evidence="2">IAEA</strain>
    </source>
</reference>
<dbReference type="AlphaFoldDB" id="A0A1B0A1I5"/>
<proteinExistence type="predicted"/>
<accession>A0A1B0A1I5</accession>
<reference evidence="1" key="2">
    <citation type="submission" date="2020-05" db="UniProtKB">
        <authorList>
            <consortium name="EnsemblMetazoa"/>
        </authorList>
    </citation>
    <scope>IDENTIFICATION</scope>
    <source>
        <strain evidence="1">IAEA</strain>
    </source>
</reference>
<evidence type="ECO:0000313" key="1">
    <source>
        <dbReference type="EnsemblMetazoa" id="GPAI031631-PA"/>
    </source>
</evidence>
<name>A0A1B0A1I5_GLOPL</name>
<dbReference type="Proteomes" id="UP000092445">
    <property type="component" value="Unassembled WGS sequence"/>
</dbReference>
<evidence type="ECO:0000313" key="2">
    <source>
        <dbReference type="Proteomes" id="UP000092445"/>
    </source>
</evidence>
<keyword evidence="2" id="KW-1185">Reference proteome</keyword>
<dbReference type="EnsemblMetazoa" id="GPAI031631-RA">
    <property type="protein sequence ID" value="GPAI031631-PA"/>
    <property type="gene ID" value="GPAI031631"/>
</dbReference>
<organism evidence="1 2">
    <name type="scientific">Glossina pallidipes</name>
    <name type="common">Tsetse fly</name>
    <dbReference type="NCBI Taxonomy" id="7398"/>
    <lineage>
        <taxon>Eukaryota</taxon>
        <taxon>Metazoa</taxon>
        <taxon>Ecdysozoa</taxon>
        <taxon>Arthropoda</taxon>
        <taxon>Hexapoda</taxon>
        <taxon>Insecta</taxon>
        <taxon>Pterygota</taxon>
        <taxon>Neoptera</taxon>
        <taxon>Endopterygota</taxon>
        <taxon>Diptera</taxon>
        <taxon>Brachycera</taxon>
        <taxon>Muscomorpha</taxon>
        <taxon>Hippoboscoidea</taxon>
        <taxon>Glossinidae</taxon>
        <taxon>Glossina</taxon>
    </lineage>
</organism>
<protein>
    <submittedName>
        <fullName evidence="1">Uncharacterized protein</fullName>
    </submittedName>
</protein>
<dbReference type="VEuPathDB" id="VectorBase:GPAI031631"/>